<dbReference type="PANTHER" id="PTHR30345">
    <property type="entry name" value="RIBOSE-5-PHOSPHATE ISOMERASE B"/>
    <property type="match status" value="1"/>
</dbReference>
<dbReference type="NCBIfam" id="TIGR00689">
    <property type="entry name" value="rpiB_lacA_lacB"/>
    <property type="match status" value="1"/>
</dbReference>
<dbReference type="GO" id="GO:0009052">
    <property type="term" value="P:pentose-phosphate shunt, non-oxidative branch"/>
    <property type="evidence" value="ECO:0007669"/>
    <property type="project" value="TreeGrafter"/>
</dbReference>
<accession>A0A1F6DAK5</accession>
<protein>
    <recommendedName>
        <fullName evidence="4">Ribose-5-phosphate isomerase</fullName>
    </recommendedName>
</protein>
<evidence type="ECO:0000256" key="1">
    <source>
        <dbReference type="ARBA" id="ARBA00008754"/>
    </source>
</evidence>
<evidence type="ECO:0000313" key="3">
    <source>
        <dbReference type="Proteomes" id="UP000176377"/>
    </source>
</evidence>
<dbReference type="EMBL" id="MFLA01000033">
    <property type="protein sequence ID" value="OGG58380.1"/>
    <property type="molecule type" value="Genomic_DNA"/>
</dbReference>
<comment type="caution">
    <text evidence="2">The sequence shown here is derived from an EMBL/GenBank/DDBJ whole genome shotgun (WGS) entry which is preliminary data.</text>
</comment>
<dbReference type="NCBIfam" id="NF004051">
    <property type="entry name" value="PRK05571.1"/>
    <property type="match status" value="1"/>
</dbReference>
<dbReference type="SUPFAM" id="SSF89623">
    <property type="entry name" value="Ribose/Galactose isomerase RpiB/AlsB"/>
    <property type="match status" value="1"/>
</dbReference>
<dbReference type="InterPro" id="IPR036569">
    <property type="entry name" value="RpiB_LacA_LacB_sf"/>
</dbReference>
<dbReference type="PIRSF" id="PIRSF005384">
    <property type="entry name" value="RpiB_LacA_B"/>
    <property type="match status" value="1"/>
</dbReference>
<dbReference type="GO" id="GO:0004751">
    <property type="term" value="F:ribose-5-phosphate isomerase activity"/>
    <property type="evidence" value="ECO:0007669"/>
    <property type="project" value="TreeGrafter"/>
</dbReference>
<dbReference type="Proteomes" id="UP000176377">
    <property type="component" value="Unassembled WGS sequence"/>
</dbReference>
<dbReference type="Pfam" id="PF02502">
    <property type="entry name" value="LacAB_rpiB"/>
    <property type="match status" value="1"/>
</dbReference>
<dbReference type="Gene3D" id="3.40.1400.10">
    <property type="entry name" value="Sugar-phosphate isomerase, RpiB/LacA/LacB"/>
    <property type="match status" value="1"/>
</dbReference>
<dbReference type="GO" id="GO:0019316">
    <property type="term" value="P:D-allose catabolic process"/>
    <property type="evidence" value="ECO:0007669"/>
    <property type="project" value="TreeGrafter"/>
</dbReference>
<proteinExistence type="inferred from homology"/>
<organism evidence="2 3">
    <name type="scientific">Candidatus Kaiserbacteria bacterium RIFCSPHIGHO2_01_FULL_56_24</name>
    <dbReference type="NCBI Taxonomy" id="1798487"/>
    <lineage>
        <taxon>Bacteria</taxon>
        <taxon>Candidatus Kaiseribacteriota</taxon>
    </lineage>
</organism>
<reference evidence="2 3" key="1">
    <citation type="journal article" date="2016" name="Nat. Commun.">
        <title>Thousands of microbial genomes shed light on interconnected biogeochemical processes in an aquifer system.</title>
        <authorList>
            <person name="Anantharaman K."/>
            <person name="Brown C.T."/>
            <person name="Hug L.A."/>
            <person name="Sharon I."/>
            <person name="Castelle C.J."/>
            <person name="Probst A.J."/>
            <person name="Thomas B.C."/>
            <person name="Singh A."/>
            <person name="Wilkins M.J."/>
            <person name="Karaoz U."/>
            <person name="Brodie E.L."/>
            <person name="Williams K.H."/>
            <person name="Hubbard S.S."/>
            <person name="Banfield J.F."/>
        </authorList>
    </citation>
    <scope>NUCLEOTIDE SEQUENCE [LARGE SCALE GENOMIC DNA]</scope>
</reference>
<dbReference type="PANTHER" id="PTHR30345:SF0">
    <property type="entry name" value="DNA DAMAGE-REPAIR_TOLERATION PROTEIN DRT102"/>
    <property type="match status" value="1"/>
</dbReference>
<name>A0A1F6DAK5_9BACT</name>
<evidence type="ECO:0000313" key="2">
    <source>
        <dbReference type="EMBL" id="OGG58380.1"/>
    </source>
</evidence>
<gene>
    <name evidence="2" type="ORF">A2765_05525</name>
</gene>
<dbReference type="AlphaFoldDB" id="A0A1F6DAK5"/>
<sequence length="151" mass="16072">MKLIIAADHRGFKLKEALKARLVAAGHDVEDIGAHALDPEDDYPDFGYPAAQMVAAAPGAKGILVCGSGIGMDVVANKVKGVRATVISSIDGAIHASSRDGVNVITLGADTLTEDQAFDIVQAFLTTPLIQEEKYTRRLQKIALIEGEYLR</sequence>
<comment type="similarity">
    <text evidence="1">Belongs to the LacAB/RpiB family.</text>
</comment>
<dbReference type="InterPro" id="IPR003500">
    <property type="entry name" value="RpiB_LacA_LacB"/>
</dbReference>
<evidence type="ECO:0008006" key="4">
    <source>
        <dbReference type="Google" id="ProtNLM"/>
    </source>
</evidence>